<keyword evidence="2" id="KW-0808">Transferase</keyword>
<gene>
    <name evidence="3" type="ORF">ONZ51_g10348</name>
</gene>
<dbReference type="InterPro" id="IPR002213">
    <property type="entry name" value="UDP_glucos_trans"/>
</dbReference>
<dbReference type="GO" id="GO:0035251">
    <property type="term" value="F:UDP-glucosyltransferase activity"/>
    <property type="evidence" value="ECO:0007669"/>
    <property type="project" value="TreeGrafter"/>
</dbReference>
<evidence type="ECO:0000256" key="1">
    <source>
        <dbReference type="ARBA" id="ARBA00009995"/>
    </source>
</evidence>
<dbReference type="Pfam" id="PF00201">
    <property type="entry name" value="UDPGT"/>
    <property type="match status" value="1"/>
</dbReference>
<dbReference type="AlphaFoldDB" id="A0AAD7X4X8"/>
<proteinExistence type="inferred from homology"/>
<evidence type="ECO:0000313" key="3">
    <source>
        <dbReference type="EMBL" id="KAJ8463295.1"/>
    </source>
</evidence>
<dbReference type="CDD" id="cd03784">
    <property type="entry name" value="GT1_Gtf-like"/>
    <property type="match status" value="1"/>
</dbReference>
<protein>
    <recommendedName>
        <fullName evidence="5">UDP-Glycosyltransferase/glycogen phosphorylase</fullName>
    </recommendedName>
</protein>
<organism evidence="3 4">
    <name type="scientific">Trametes cubensis</name>
    <dbReference type="NCBI Taxonomy" id="1111947"/>
    <lineage>
        <taxon>Eukaryota</taxon>
        <taxon>Fungi</taxon>
        <taxon>Dikarya</taxon>
        <taxon>Basidiomycota</taxon>
        <taxon>Agaricomycotina</taxon>
        <taxon>Agaricomycetes</taxon>
        <taxon>Polyporales</taxon>
        <taxon>Polyporaceae</taxon>
        <taxon>Trametes</taxon>
    </lineage>
</organism>
<sequence length="506" mass="56072">MATDKHIVLVPMIMWGHTRPMCTFAARIVKLRPAMLVTMFVSEGFYERAKAEIALEFQSGQEHLQSRITLIRLTRATSPWDSATYEADFLDTWANFSSGQPLCGYEANGNPRQVDPSERDRFAAAVIDIFAIGAFDTFRKIKETTGLKVYSWFPAALTCMFKWFGTDIIPTVREYASRTGVSFDVAAHEVLVVPKGELVDSPCLPKMYDYEYHPQAAFTSVEFTGHTVVHVNRVLRETDGLVTIDAADYITPRTSEAVRTWFGERPVYFAGPLVSPVRASPDAFAKPEAASIKRFLDDRMASHGAKSVMLISFGSMFWPTNAAKVGAVLNVLMEKNVPFILSRPTSAAQIPEDVTTKLAECENVYIANWVPQQLVLSHPATGWCLTHAGLNSTFECIFASVPMITWPIDADQPPNVINLTDELKVAYELLEGRDGYGLGMIHRTGVTPRGTISAVEDELRDVLVRAFGADGLAKRARLHELKAKLQKAWEVGGPAREGVETLLDGM</sequence>
<evidence type="ECO:0000256" key="2">
    <source>
        <dbReference type="ARBA" id="ARBA00022679"/>
    </source>
</evidence>
<dbReference type="PANTHER" id="PTHR48047:SF215">
    <property type="entry name" value="GLYCOSYLTRANSFERASE"/>
    <property type="match status" value="1"/>
</dbReference>
<dbReference type="Gene3D" id="3.40.50.2000">
    <property type="entry name" value="Glycogen Phosphorylase B"/>
    <property type="match status" value="2"/>
</dbReference>
<reference evidence="3" key="1">
    <citation type="submission" date="2022-11" db="EMBL/GenBank/DDBJ databases">
        <title>Genome Sequence of Cubamyces cubensis.</title>
        <authorList>
            <person name="Buettner E."/>
        </authorList>
    </citation>
    <scope>NUCLEOTIDE SEQUENCE</scope>
    <source>
        <strain evidence="3">MPL-01</strain>
    </source>
</reference>
<dbReference type="PANTHER" id="PTHR48047">
    <property type="entry name" value="GLYCOSYLTRANSFERASE"/>
    <property type="match status" value="1"/>
</dbReference>
<evidence type="ECO:0000313" key="4">
    <source>
        <dbReference type="Proteomes" id="UP001215151"/>
    </source>
</evidence>
<dbReference type="Proteomes" id="UP001215151">
    <property type="component" value="Unassembled WGS sequence"/>
</dbReference>
<comment type="caution">
    <text evidence="3">The sequence shown here is derived from an EMBL/GenBank/DDBJ whole genome shotgun (WGS) entry which is preliminary data.</text>
</comment>
<name>A0AAD7X4X8_9APHY</name>
<evidence type="ECO:0008006" key="5">
    <source>
        <dbReference type="Google" id="ProtNLM"/>
    </source>
</evidence>
<comment type="similarity">
    <text evidence="1">Belongs to the UDP-glycosyltransferase family.</text>
</comment>
<dbReference type="SUPFAM" id="SSF53756">
    <property type="entry name" value="UDP-Glycosyltransferase/glycogen phosphorylase"/>
    <property type="match status" value="1"/>
</dbReference>
<keyword evidence="4" id="KW-1185">Reference proteome</keyword>
<dbReference type="EMBL" id="JAPEVG010000403">
    <property type="protein sequence ID" value="KAJ8463295.1"/>
    <property type="molecule type" value="Genomic_DNA"/>
</dbReference>
<accession>A0AAD7X4X8</accession>